<evidence type="ECO:0000256" key="3">
    <source>
        <dbReference type="ARBA" id="ARBA00004370"/>
    </source>
</evidence>
<feature type="active site" evidence="11">
    <location>
        <position position="144"/>
    </location>
</feature>
<dbReference type="NCBIfam" id="TIGR02227">
    <property type="entry name" value="sigpep_I_bact"/>
    <property type="match status" value="1"/>
</dbReference>
<reference evidence="14 15" key="1">
    <citation type="journal article" date="2020" name="Nat. Food">
        <title>A phased Vanilla planifolia genome enables genetic improvement of flavour and production.</title>
        <authorList>
            <person name="Hasing T."/>
            <person name="Tang H."/>
            <person name="Brym M."/>
            <person name="Khazi F."/>
            <person name="Huang T."/>
            <person name="Chambers A.H."/>
        </authorList>
    </citation>
    <scope>NUCLEOTIDE SEQUENCE [LARGE SCALE GENOMIC DNA]</scope>
    <source>
        <tissue evidence="14">Leaf</tissue>
    </source>
</reference>
<keyword evidence="8" id="KW-0378">Hydrolase</keyword>
<dbReference type="GO" id="GO:0010027">
    <property type="term" value="P:thylakoid membrane organization"/>
    <property type="evidence" value="ECO:0007669"/>
    <property type="project" value="TreeGrafter"/>
</dbReference>
<dbReference type="EC" id="3.4.21.89" evidence="5"/>
<evidence type="ECO:0000256" key="12">
    <source>
        <dbReference type="SAM" id="Phobius"/>
    </source>
</evidence>
<dbReference type="GO" id="GO:0009003">
    <property type="term" value="F:signal peptidase activity"/>
    <property type="evidence" value="ECO:0007669"/>
    <property type="project" value="UniProtKB-EC"/>
</dbReference>
<dbReference type="GO" id="GO:0009535">
    <property type="term" value="C:chloroplast thylakoid membrane"/>
    <property type="evidence" value="ECO:0007669"/>
    <property type="project" value="TreeGrafter"/>
</dbReference>
<dbReference type="GO" id="GO:0006465">
    <property type="term" value="P:signal peptide processing"/>
    <property type="evidence" value="ECO:0007669"/>
    <property type="project" value="InterPro"/>
</dbReference>
<evidence type="ECO:0000256" key="2">
    <source>
        <dbReference type="ARBA" id="ARBA00004229"/>
    </source>
</evidence>
<evidence type="ECO:0000256" key="6">
    <source>
        <dbReference type="ARBA" id="ARBA00022528"/>
    </source>
</evidence>
<evidence type="ECO:0000256" key="7">
    <source>
        <dbReference type="ARBA" id="ARBA00022640"/>
    </source>
</evidence>
<dbReference type="SUPFAM" id="SSF51306">
    <property type="entry name" value="LexA/Signal peptidase"/>
    <property type="match status" value="1"/>
</dbReference>
<evidence type="ECO:0000256" key="1">
    <source>
        <dbReference type="ARBA" id="ARBA00000677"/>
    </source>
</evidence>
<comment type="subcellular location">
    <subcellularLocation>
        <location evidence="3">Membrane</location>
    </subcellularLocation>
    <subcellularLocation>
        <location evidence="2">Plastid</location>
        <location evidence="2">Chloroplast</location>
    </subcellularLocation>
</comment>
<comment type="similarity">
    <text evidence="4">Belongs to the peptidase S26 family.</text>
</comment>
<keyword evidence="6" id="KW-0150">Chloroplast</keyword>
<keyword evidence="12" id="KW-0812">Transmembrane</keyword>
<proteinExistence type="inferred from homology"/>
<evidence type="ECO:0000313" key="14">
    <source>
        <dbReference type="EMBL" id="KAG0453581.1"/>
    </source>
</evidence>
<dbReference type="InterPro" id="IPR036286">
    <property type="entry name" value="LexA/Signal_pep-like_sf"/>
</dbReference>
<dbReference type="Gene3D" id="2.10.109.10">
    <property type="entry name" value="Umud Fragment, subunit A"/>
    <property type="match status" value="1"/>
</dbReference>
<dbReference type="InterPro" id="IPR019533">
    <property type="entry name" value="Peptidase_S26"/>
</dbReference>
<dbReference type="PROSITE" id="PS00761">
    <property type="entry name" value="SPASE_I_3"/>
    <property type="match status" value="1"/>
</dbReference>
<evidence type="ECO:0000259" key="13">
    <source>
        <dbReference type="Pfam" id="PF10502"/>
    </source>
</evidence>
<organism evidence="14 15">
    <name type="scientific">Vanilla planifolia</name>
    <name type="common">Vanilla</name>
    <dbReference type="NCBI Taxonomy" id="51239"/>
    <lineage>
        <taxon>Eukaryota</taxon>
        <taxon>Viridiplantae</taxon>
        <taxon>Streptophyta</taxon>
        <taxon>Embryophyta</taxon>
        <taxon>Tracheophyta</taxon>
        <taxon>Spermatophyta</taxon>
        <taxon>Magnoliopsida</taxon>
        <taxon>Liliopsida</taxon>
        <taxon>Asparagales</taxon>
        <taxon>Orchidaceae</taxon>
        <taxon>Vanilloideae</taxon>
        <taxon>Vanilleae</taxon>
        <taxon>Vanilla</taxon>
    </lineage>
</organism>
<evidence type="ECO:0000313" key="15">
    <source>
        <dbReference type="Proteomes" id="UP000639772"/>
    </source>
</evidence>
<evidence type="ECO:0000256" key="9">
    <source>
        <dbReference type="ARBA" id="ARBA00022946"/>
    </source>
</evidence>
<dbReference type="PRINTS" id="PR00727">
    <property type="entry name" value="LEADERPTASE"/>
</dbReference>
<dbReference type="Pfam" id="PF10502">
    <property type="entry name" value="Peptidase_S26"/>
    <property type="match status" value="1"/>
</dbReference>
<comment type="caution">
    <text evidence="14">The sequence shown here is derived from an EMBL/GenBank/DDBJ whole genome shotgun (WGS) entry which is preliminary data.</text>
</comment>
<dbReference type="PANTHER" id="PTHR43390">
    <property type="entry name" value="SIGNAL PEPTIDASE I"/>
    <property type="match status" value="1"/>
</dbReference>
<dbReference type="OrthoDB" id="308440at2759"/>
<dbReference type="Proteomes" id="UP000639772">
    <property type="component" value="Unassembled WGS sequence"/>
</dbReference>
<dbReference type="InterPro" id="IPR000223">
    <property type="entry name" value="Pept_S26A_signal_pept_1"/>
</dbReference>
<evidence type="ECO:0000256" key="8">
    <source>
        <dbReference type="ARBA" id="ARBA00022801"/>
    </source>
</evidence>
<protein>
    <recommendedName>
        <fullName evidence="5">signal peptidase I</fullName>
        <ecNumber evidence="5">3.4.21.89</ecNumber>
    </recommendedName>
</protein>
<feature type="active site" evidence="11">
    <location>
        <position position="94"/>
    </location>
</feature>
<feature type="transmembrane region" description="Helical" evidence="12">
    <location>
        <begin position="66"/>
        <end position="85"/>
    </location>
</feature>
<keyword evidence="7" id="KW-0934">Plastid</keyword>
<comment type="catalytic activity">
    <reaction evidence="1">
        <text>Cleavage of hydrophobic, N-terminal signal or leader sequences from secreted and periplasmic proteins.</text>
        <dbReference type="EC" id="3.4.21.89"/>
    </reaction>
</comment>
<dbReference type="FunFam" id="2.10.109.10:FF:000012">
    <property type="entry name" value="Peptidase/ serine-type peptidase"/>
    <property type="match status" value="1"/>
</dbReference>
<dbReference type="CDD" id="cd06530">
    <property type="entry name" value="S26_SPase_I"/>
    <property type="match status" value="1"/>
</dbReference>
<dbReference type="EMBL" id="JADCNM010000014">
    <property type="protein sequence ID" value="KAG0453581.1"/>
    <property type="molecule type" value="Genomic_DNA"/>
</dbReference>
<dbReference type="PANTHER" id="PTHR43390:SF10">
    <property type="entry name" value="PEPTIDASE S26 DOMAIN-CONTAINING PROTEIN"/>
    <property type="match status" value="1"/>
</dbReference>
<name>A0A835UBS9_VANPL</name>
<evidence type="ECO:0000256" key="4">
    <source>
        <dbReference type="ARBA" id="ARBA00009370"/>
    </source>
</evidence>
<evidence type="ECO:0000256" key="5">
    <source>
        <dbReference type="ARBA" id="ARBA00013208"/>
    </source>
</evidence>
<keyword evidence="12" id="KW-1133">Transmembrane helix</keyword>
<gene>
    <name evidence="14" type="ORF">HPP92_024885</name>
</gene>
<feature type="domain" description="Peptidase S26" evidence="13">
    <location>
        <begin position="74"/>
        <end position="222"/>
    </location>
</feature>
<dbReference type="AlphaFoldDB" id="A0A835UBS9"/>
<evidence type="ECO:0000256" key="11">
    <source>
        <dbReference type="PIRSR" id="PIRSR600223-1"/>
    </source>
</evidence>
<keyword evidence="10 12" id="KW-0472">Membrane</keyword>
<dbReference type="InterPro" id="IPR019758">
    <property type="entry name" value="Pept_S26A_signal_pept_1_CS"/>
</dbReference>
<dbReference type="GO" id="GO:0004252">
    <property type="term" value="F:serine-type endopeptidase activity"/>
    <property type="evidence" value="ECO:0007669"/>
    <property type="project" value="InterPro"/>
</dbReference>
<evidence type="ECO:0000256" key="10">
    <source>
        <dbReference type="ARBA" id="ARBA00023136"/>
    </source>
</evidence>
<sequence length="231" mass="26259">MTRSLKPWCLRGGFMAWSSLRWLPCNELLSSACLPTFLLVRRDDVVLRHEGGIMEGWKLFMRSWWPDINGLKLFLALLMIFTMFAEMRFIASSSMYPSLHVGDRIIAEKVTYYFRNPTVNDIVLFKASTTSQDCGPKVGAVFIKRVVAKAGDLVEVRNGLLFINGIARNEDFILEKPDYRIRATRVPLGHVYVLGDNRNNSHDSHVWGPLPIANIIGKYVMCCSRLPTTTS</sequence>
<keyword evidence="9" id="KW-0809">Transit peptide</keyword>
<accession>A0A835UBS9</accession>